<gene>
    <name evidence="4" type="ORF">PAC_03428</name>
</gene>
<feature type="transmembrane region" description="Helical" evidence="2">
    <location>
        <begin position="309"/>
        <end position="329"/>
    </location>
</feature>
<dbReference type="InterPro" id="IPR050987">
    <property type="entry name" value="AtrR-like"/>
</dbReference>
<protein>
    <recommendedName>
        <fullName evidence="3">Xylanolytic transcriptional activator regulatory domain-containing protein</fullName>
    </recommendedName>
</protein>
<dbReference type="EMBL" id="FJOG01000004">
    <property type="protein sequence ID" value="CZR53549.1"/>
    <property type="molecule type" value="Genomic_DNA"/>
</dbReference>
<accession>A0A1L7WL85</accession>
<name>A0A1L7WL85_9HELO</name>
<feature type="domain" description="Xylanolytic transcriptional activator regulatory" evidence="3">
    <location>
        <begin position="150"/>
        <end position="224"/>
    </location>
</feature>
<dbReference type="PANTHER" id="PTHR46910">
    <property type="entry name" value="TRANSCRIPTION FACTOR PDR1"/>
    <property type="match status" value="1"/>
</dbReference>
<keyword evidence="2" id="KW-1133">Transmembrane helix</keyword>
<keyword evidence="2" id="KW-0472">Membrane</keyword>
<evidence type="ECO:0000313" key="4">
    <source>
        <dbReference type="EMBL" id="CZR53549.1"/>
    </source>
</evidence>
<organism evidence="4 5">
    <name type="scientific">Phialocephala subalpina</name>
    <dbReference type="NCBI Taxonomy" id="576137"/>
    <lineage>
        <taxon>Eukaryota</taxon>
        <taxon>Fungi</taxon>
        <taxon>Dikarya</taxon>
        <taxon>Ascomycota</taxon>
        <taxon>Pezizomycotina</taxon>
        <taxon>Leotiomycetes</taxon>
        <taxon>Helotiales</taxon>
        <taxon>Mollisiaceae</taxon>
        <taxon>Phialocephala</taxon>
        <taxon>Phialocephala fortinii species complex</taxon>
    </lineage>
</organism>
<reference evidence="4 5" key="1">
    <citation type="submission" date="2016-03" db="EMBL/GenBank/DDBJ databases">
        <authorList>
            <person name="Ploux O."/>
        </authorList>
    </citation>
    <scope>NUCLEOTIDE SEQUENCE [LARGE SCALE GENOMIC DNA]</scope>
    <source>
        <strain evidence="4 5">UAMH 11012</strain>
    </source>
</reference>
<keyword evidence="2" id="KW-0812">Transmembrane</keyword>
<dbReference type="GO" id="GO:0003677">
    <property type="term" value="F:DNA binding"/>
    <property type="evidence" value="ECO:0007669"/>
    <property type="project" value="InterPro"/>
</dbReference>
<proteinExistence type="predicted"/>
<dbReference type="GO" id="GO:0006351">
    <property type="term" value="P:DNA-templated transcription"/>
    <property type="evidence" value="ECO:0007669"/>
    <property type="project" value="InterPro"/>
</dbReference>
<dbReference type="OrthoDB" id="39175at2759"/>
<evidence type="ECO:0000256" key="1">
    <source>
        <dbReference type="ARBA" id="ARBA00023242"/>
    </source>
</evidence>
<dbReference type="Proteomes" id="UP000184330">
    <property type="component" value="Unassembled WGS sequence"/>
</dbReference>
<dbReference type="GO" id="GO:0008270">
    <property type="term" value="F:zinc ion binding"/>
    <property type="evidence" value="ECO:0007669"/>
    <property type="project" value="InterPro"/>
</dbReference>
<dbReference type="AlphaFoldDB" id="A0A1L7WL85"/>
<feature type="transmembrane region" description="Helical" evidence="2">
    <location>
        <begin position="368"/>
        <end position="391"/>
    </location>
</feature>
<sequence>MEKSIRNEQLSLTYPLLGLIFCFELVFFPEIYTLIDYAAYFREFETVFSFVCRTAFEADLRAYFNPNAKAPECPASYALRHVVYAGGKRSIIKNNSAAAFDEIHAQSWPYFENALYVHTDLLYSKCSITAVQALMAMSIYVEGIGCPSLEYMLCSNAVRLAQSKGLHRQPPIAWNLPESEVQQRKWLFWAIYCYDKHISYRSGRPSAIEDDTITCSIPTSIPPGSNHDIIWCTNVIKLTYILSAVMKYIQTLQNKETKTKDILKPVEALNARIIEWKKQVPFPFQPDEDIVVSGLSPKVHIYCVLFMRFHYYGTLVALNSAFVYPWIFANRKREHDRLFQDQVRRSTDLVVEASREIIKNTKYVDIDYACPVWLAFYYPMVGLINLFIHVLRYPTLSSVQMDLALIDIATGHFARVGYTSSHSISFPFARELARLAHEAVRATYWGSELLNLELSDVNGIGEHQNQEIISLNDNPQGFREELNRSSDLVDEARNATLD</sequence>
<dbReference type="Pfam" id="PF04082">
    <property type="entry name" value="Fungal_trans"/>
    <property type="match status" value="1"/>
</dbReference>
<evidence type="ECO:0000256" key="2">
    <source>
        <dbReference type="SAM" id="Phobius"/>
    </source>
</evidence>
<dbReference type="SMART" id="SM00906">
    <property type="entry name" value="Fungal_trans"/>
    <property type="match status" value="1"/>
</dbReference>
<dbReference type="PANTHER" id="PTHR46910:SF25">
    <property type="entry name" value="ABC-TRANSPORTER-REGULATING TRANSCRIPTION FACTOR"/>
    <property type="match status" value="1"/>
</dbReference>
<evidence type="ECO:0000313" key="5">
    <source>
        <dbReference type="Proteomes" id="UP000184330"/>
    </source>
</evidence>
<dbReference type="CDD" id="cd12148">
    <property type="entry name" value="fungal_TF_MHR"/>
    <property type="match status" value="1"/>
</dbReference>
<evidence type="ECO:0000259" key="3">
    <source>
        <dbReference type="SMART" id="SM00906"/>
    </source>
</evidence>
<keyword evidence="5" id="KW-1185">Reference proteome</keyword>
<dbReference type="InterPro" id="IPR007219">
    <property type="entry name" value="XnlR_reg_dom"/>
</dbReference>
<dbReference type="GO" id="GO:0003700">
    <property type="term" value="F:DNA-binding transcription factor activity"/>
    <property type="evidence" value="ECO:0007669"/>
    <property type="project" value="InterPro"/>
</dbReference>
<feature type="transmembrane region" description="Helical" evidence="2">
    <location>
        <begin position="12"/>
        <end position="35"/>
    </location>
</feature>
<keyword evidence="1" id="KW-0539">Nucleus</keyword>